<dbReference type="Pfam" id="PF13561">
    <property type="entry name" value="adh_short_C2"/>
    <property type="match status" value="1"/>
</dbReference>
<dbReference type="Gene3D" id="3.40.50.720">
    <property type="entry name" value="NAD(P)-binding Rossmann-like Domain"/>
    <property type="match status" value="1"/>
</dbReference>
<proteinExistence type="inferred from homology"/>
<name>A0A1H7QJI2_9HYPH</name>
<gene>
    <name evidence="4" type="ORF">SAMN04515666_10422</name>
</gene>
<feature type="domain" description="Ketoreductase" evidence="3">
    <location>
        <begin position="13"/>
        <end position="193"/>
    </location>
</feature>
<dbReference type="PRINTS" id="PR00081">
    <property type="entry name" value="GDHRDH"/>
</dbReference>
<evidence type="ECO:0000259" key="3">
    <source>
        <dbReference type="SMART" id="SM00822"/>
    </source>
</evidence>
<dbReference type="RefSeq" id="WP_091834499.1">
    <property type="nucleotide sequence ID" value="NZ_FOAN01000004.1"/>
</dbReference>
<evidence type="ECO:0000313" key="4">
    <source>
        <dbReference type="EMBL" id="SEL48073.1"/>
    </source>
</evidence>
<dbReference type="PROSITE" id="PS00061">
    <property type="entry name" value="ADH_SHORT"/>
    <property type="match status" value="1"/>
</dbReference>
<dbReference type="OrthoDB" id="9789398at2"/>
<dbReference type="AlphaFoldDB" id="A0A1H7QJI2"/>
<evidence type="ECO:0000313" key="5">
    <source>
        <dbReference type="Proteomes" id="UP000199664"/>
    </source>
</evidence>
<keyword evidence="2" id="KW-0560">Oxidoreductase</keyword>
<dbReference type="PANTHER" id="PTHR43639:SF1">
    <property type="entry name" value="SHORT-CHAIN DEHYDROGENASE_REDUCTASE FAMILY PROTEIN"/>
    <property type="match status" value="1"/>
</dbReference>
<dbReference type="FunFam" id="3.40.50.720:FF:000084">
    <property type="entry name" value="Short-chain dehydrogenase reductase"/>
    <property type="match status" value="1"/>
</dbReference>
<reference evidence="5" key="1">
    <citation type="submission" date="2016-10" db="EMBL/GenBank/DDBJ databases">
        <authorList>
            <person name="Varghese N."/>
            <person name="Submissions S."/>
        </authorList>
    </citation>
    <scope>NUCLEOTIDE SEQUENCE [LARGE SCALE GENOMIC DNA]</scope>
    <source>
        <strain evidence="5">LMG 26383,CCUG 61248,R- 45681</strain>
    </source>
</reference>
<evidence type="ECO:0000256" key="1">
    <source>
        <dbReference type="ARBA" id="ARBA00006484"/>
    </source>
</evidence>
<dbReference type="Proteomes" id="UP000199664">
    <property type="component" value="Unassembled WGS sequence"/>
</dbReference>
<comment type="similarity">
    <text evidence="1">Belongs to the short-chain dehydrogenases/reductases (SDR) family.</text>
</comment>
<protein>
    <submittedName>
        <fullName evidence="4">NAD(P)-dependent dehydrogenase, short-chain alcohol dehydrogenase family</fullName>
    </submittedName>
</protein>
<dbReference type="InterPro" id="IPR002347">
    <property type="entry name" value="SDR_fam"/>
</dbReference>
<accession>A0A1H7QJI2</accession>
<dbReference type="SUPFAM" id="SSF51735">
    <property type="entry name" value="NAD(P)-binding Rossmann-fold domains"/>
    <property type="match status" value="1"/>
</dbReference>
<dbReference type="GO" id="GO:0016491">
    <property type="term" value="F:oxidoreductase activity"/>
    <property type="evidence" value="ECO:0007669"/>
    <property type="project" value="UniProtKB-KW"/>
</dbReference>
<sequence>MRVEASFPDLAGKAALVTGGADGIGRAIVEALARQGAKVAFLDIDAACGERLAAELSAAGGAVSFHQVDLRDIPGTQAAIAAARALHGPFAIGVNNAGHDERHDFEAVTEAYWDDRLSVNLRPMMFVAQALAPDMRGLGGGALVNLSSTSWMKGSPHMIAYTTAKSAVIGFTRSLARALGPDGIRVNCVTPGWVMTERQRTQWWTPEKAAANQAAQALKGEILPEDIAQMVLFLCSDVSRMCAGQNFIVDAGTV</sequence>
<dbReference type="InterPro" id="IPR020904">
    <property type="entry name" value="Sc_DH/Rdtase_CS"/>
</dbReference>
<dbReference type="SMART" id="SM00822">
    <property type="entry name" value="PKS_KR"/>
    <property type="match status" value="1"/>
</dbReference>
<organism evidence="4 5">
    <name type="scientific">Bosea lupini</name>
    <dbReference type="NCBI Taxonomy" id="1036779"/>
    <lineage>
        <taxon>Bacteria</taxon>
        <taxon>Pseudomonadati</taxon>
        <taxon>Pseudomonadota</taxon>
        <taxon>Alphaproteobacteria</taxon>
        <taxon>Hyphomicrobiales</taxon>
        <taxon>Boseaceae</taxon>
        <taxon>Bosea</taxon>
    </lineage>
</organism>
<dbReference type="STRING" id="1036779.SAMN04515666_10422"/>
<dbReference type="CDD" id="cd05233">
    <property type="entry name" value="SDR_c"/>
    <property type="match status" value="1"/>
</dbReference>
<dbReference type="PANTHER" id="PTHR43639">
    <property type="entry name" value="OXIDOREDUCTASE, SHORT-CHAIN DEHYDROGENASE/REDUCTASE FAMILY (AFU_ORTHOLOGUE AFUA_5G02870)"/>
    <property type="match status" value="1"/>
</dbReference>
<keyword evidence="5" id="KW-1185">Reference proteome</keyword>
<dbReference type="InterPro" id="IPR057326">
    <property type="entry name" value="KR_dom"/>
</dbReference>
<dbReference type="InterPro" id="IPR036291">
    <property type="entry name" value="NAD(P)-bd_dom_sf"/>
</dbReference>
<evidence type="ECO:0000256" key="2">
    <source>
        <dbReference type="ARBA" id="ARBA00023002"/>
    </source>
</evidence>
<dbReference type="PRINTS" id="PR00080">
    <property type="entry name" value="SDRFAMILY"/>
</dbReference>
<dbReference type="EMBL" id="FOAN01000004">
    <property type="protein sequence ID" value="SEL48073.1"/>
    <property type="molecule type" value="Genomic_DNA"/>
</dbReference>